<evidence type="ECO:0008006" key="5">
    <source>
        <dbReference type="Google" id="ProtNLM"/>
    </source>
</evidence>
<gene>
    <name evidence="3" type="ORF">ACFFJH_06415</name>
</gene>
<keyword evidence="4" id="KW-1185">Reference proteome</keyword>
<name>A0ABV6IC80_9BURK</name>
<sequence length="187" mass="20337">MLTFKSLVIFLQLSALSYFLTLSTAHAQVVECRDAQGKKIFANSCPAGTTKTKEISPPANVVASPASAAAPATTSTAAPTSPANIVPNNAIPNNSAPTKSAKTAAESSREFAEWKRRQEEEEGLARDQKRAEENQCYQDQKRLRELLNGLPIQTGVDANGEPIFMEDEKRSEEIKTITERSKKCKPA</sequence>
<evidence type="ECO:0000313" key="4">
    <source>
        <dbReference type="Proteomes" id="UP001589844"/>
    </source>
</evidence>
<dbReference type="RefSeq" id="WP_390211039.1">
    <property type="nucleotide sequence ID" value="NZ_JBHLXJ010000007.1"/>
</dbReference>
<proteinExistence type="predicted"/>
<feature type="compositionally biased region" description="Basic and acidic residues" evidence="1">
    <location>
        <begin position="107"/>
        <end position="136"/>
    </location>
</feature>
<feature type="signal peptide" evidence="2">
    <location>
        <begin position="1"/>
        <end position="27"/>
    </location>
</feature>
<dbReference type="Proteomes" id="UP001589844">
    <property type="component" value="Unassembled WGS sequence"/>
</dbReference>
<dbReference type="EMBL" id="JBHLXJ010000007">
    <property type="protein sequence ID" value="MFC0349432.1"/>
    <property type="molecule type" value="Genomic_DNA"/>
</dbReference>
<feature type="region of interest" description="Disordered" evidence="1">
    <location>
        <begin position="72"/>
        <end position="136"/>
    </location>
</feature>
<feature type="compositionally biased region" description="Basic and acidic residues" evidence="1">
    <location>
        <begin position="166"/>
        <end position="181"/>
    </location>
</feature>
<feature type="chain" id="PRO_5047380669" description="DUF4124 domain-containing protein" evidence="2">
    <location>
        <begin position="28"/>
        <end position="187"/>
    </location>
</feature>
<evidence type="ECO:0000256" key="1">
    <source>
        <dbReference type="SAM" id="MobiDB-lite"/>
    </source>
</evidence>
<organism evidence="3 4">
    <name type="scientific">Undibacterium danionis</name>
    <dbReference type="NCBI Taxonomy" id="1812100"/>
    <lineage>
        <taxon>Bacteria</taxon>
        <taxon>Pseudomonadati</taxon>
        <taxon>Pseudomonadota</taxon>
        <taxon>Betaproteobacteria</taxon>
        <taxon>Burkholderiales</taxon>
        <taxon>Oxalobacteraceae</taxon>
        <taxon>Undibacterium</taxon>
    </lineage>
</organism>
<evidence type="ECO:0000256" key="2">
    <source>
        <dbReference type="SAM" id="SignalP"/>
    </source>
</evidence>
<reference evidence="3 4" key="1">
    <citation type="submission" date="2024-09" db="EMBL/GenBank/DDBJ databases">
        <authorList>
            <person name="Sun Q."/>
            <person name="Mori K."/>
        </authorList>
    </citation>
    <scope>NUCLEOTIDE SEQUENCE [LARGE SCALE GENOMIC DNA]</scope>
    <source>
        <strain evidence="3 4">CCM 8677</strain>
    </source>
</reference>
<protein>
    <recommendedName>
        <fullName evidence="5">DUF4124 domain-containing protein</fullName>
    </recommendedName>
</protein>
<feature type="region of interest" description="Disordered" evidence="1">
    <location>
        <begin position="153"/>
        <end position="187"/>
    </location>
</feature>
<feature type="compositionally biased region" description="Low complexity" evidence="1">
    <location>
        <begin position="72"/>
        <end position="97"/>
    </location>
</feature>
<evidence type="ECO:0000313" key="3">
    <source>
        <dbReference type="EMBL" id="MFC0349432.1"/>
    </source>
</evidence>
<keyword evidence="2" id="KW-0732">Signal</keyword>
<accession>A0ABV6IC80</accession>
<comment type="caution">
    <text evidence="3">The sequence shown here is derived from an EMBL/GenBank/DDBJ whole genome shotgun (WGS) entry which is preliminary data.</text>
</comment>